<feature type="region of interest" description="Disordered" evidence="5">
    <location>
        <begin position="56"/>
        <end position="82"/>
    </location>
</feature>
<dbReference type="AlphaFoldDB" id="A0AAN9VG93"/>
<evidence type="ECO:0000256" key="4">
    <source>
        <dbReference type="ARBA" id="ARBA00023136"/>
    </source>
</evidence>
<evidence type="ECO:0000313" key="6">
    <source>
        <dbReference type="EMBL" id="KAK7863228.1"/>
    </source>
</evidence>
<dbReference type="EMBL" id="JAZDUA010000236">
    <property type="protein sequence ID" value="KAK7863228.1"/>
    <property type="molecule type" value="Genomic_DNA"/>
</dbReference>
<evidence type="ECO:0000256" key="3">
    <source>
        <dbReference type="ARBA" id="ARBA00022989"/>
    </source>
</evidence>
<gene>
    <name evidence="6" type="ORF">R5R35_001442</name>
</gene>
<dbReference type="Pfam" id="PF14880">
    <property type="entry name" value="COX14"/>
    <property type="match status" value="1"/>
</dbReference>
<evidence type="ECO:0000313" key="7">
    <source>
        <dbReference type="Proteomes" id="UP001378592"/>
    </source>
</evidence>
<keyword evidence="3" id="KW-1133">Transmembrane helix</keyword>
<sequence>MFKRRATRNLLFDRLHKGVVISCLALTLYGSFMIGDKIYRYFTVLRPQLKAKQEEEQKKLLSEGKASPDVSVMVDPASNLKA</sequence>
<dbReference type="InterPro" id="IPR029208">
    <property type="entry name" value="COX14"/>
</dbReference>
<keyword evidence="2" id="KW-0812">Transmembrane</keyword>
<dbReference type="Proteomes" id="UP001378592">
    <property type="component" value="Unassembled WGS sequence"/>
</dbReference>
<organism evidence="6 7">
    <name type="scientific">Gryllus longicercus</name>
    <dbReference type="NCBI Taxonomy" id="2509291"/>
    <lineage>
        <taxon>Eukaryota</taxon>
        <taxon>Metazoa</taxon>
        <taxon>Ecdysozoa</taxon>
        <taxon>Arthropoda</taxon>
        <taxon>Hexapoda</taxon>
        <taxon>Insecta</taxon>
        <taxon>Pterygota</taxon>
        <taxon>Neoptera</taxon>
        <taxon>Polyneoptera</taxon>
        <taxon>Orthoptera</taxon>
        <taxon>Ensifera</taxon>
        <taxon>Gryllidea</taxon>
        <taxon>Grylloidea</taxon>
        <taxon>Gryllidae</taxon>
        <taxon>Gryllinae</taxon>
        <taxon>Gryllus</taxon>
    </lineage>
</organism>
<reference evidence="6 7" key="1">
    <citation type="submission" date="2024-03" db="EMBL/GenBank/DDBJ databases">
        <title>The genome assembly and annotation of the cricket Gryllus longicercus Weissman &amp; Gray.</title>
        <authorList>
            <person name="Szrajer S."/>
            <person name="Gray D."/>
            <person name="Ylla G."/>
        </authorList>
    </citation>
    <scope>NUCLEOTIDE SEQUENCE [LARGE SCALE GENOMIC DNA]</scope>
    <source>
        <strain evidence="6">DAG 2021-001</strain>
        <tissue evidence="6">Whole body minus gut</tissue>
    </source>
</reference>
<keyword evidence="7" id="KW-1185">Reference proteome</keyword>
<comment type="subcellular location">
    <subcellularLocation>
        <location evidence="1">Membrane</location>
        <topology evidence="1">Single-pass membrane protein</topology>
    </subcellularLocation>
</comment>
<keyword evidence="4" id="KW-0472">Membrane</keyword>
<comment type="caution">
    <text evidence="6">The sequence shown here is derived from an EMBL/GenBank/DDBJ whole genome shotgun (WGS) entry which is preliminary data.</text>
</comment>
<accession>A0AAN9VG93</accession>
<evidence type="ECO:0000256" key="5">
    <source>
        <dbReference type="SAM" id="MobiDB-lite"/>
    </source>
</evidence>
<evidence type="ECO:0000256" key="2">
    <source>
        <dbReference type="ARBA" id="ARBA00022692"/>
    </source>
</evidence>
<dbReference type="GO" id="GO:0016020">
    <property type="term" value="C:membrane"/>
    <property type="evidence" value="ECO:0007669"/>
    <property type="project" value="UniProtKB-SubCell"/>
</dbReference>
<name>A0AAN9VG93_9ORTH</name>
<protein>
    <submittedName>
        <fullName evidence="6">Uncharacterized protein</fullName>
    </submittedName>
</protein>
<evidence type="ECO:0000256" key="1">
    <source>
        <dbReference type="ARBA" id="ARBA00004167"/>
    </source>
</evidence>
<proteinExistence type="predicted"/>